<accession>A0A7K0DH49</accession>
<dbReference type="Pfam" id="PF02585">
    <property type="entry name" value="PIG-L"/>
    <property type="match status" value="1"/>
</dbReference>
<name>A0A7K0DH49_9NOCA</name>
<proteinExistence type="predicted"/>
<dbReference type="GO" id="GO:0016811">
    <property type="term" value="F:hydrolase activity, acting on carbon-nitrogen (but not peptide) bonds, in linear amides"/>
    <property type="evidence" value="ECO:0007669"/>
    <property type="project" value="TreeGrafter"/>
</dbReference>
<protein>
    <recommendedName>
        <fullName evidence="4">PIG-L family deacetylase</fullName>
    </recommendedName>
</protein>
<dbReference type="Gene3D" id="3.40.50.10320">
    <property type="entry name" value="LmbE-like"/>
    <property type="match status" value="1"/>
</dbReference>
<keyword evidence="3" id="KW-1185">Reference proteome</keyword>
<evidence type="ECO:0008006" key="4">
    <source>
        <dbReference type="Google" id="ProtNLM"/>
    </source>
</evidence>
<evidence type="ECO:0000256" key="1">
    <source>
        <dbReference type="ARBA" id="ARBA00022833"/>
    </source>
</evidence>
<sequence length="249" mass="26807">MSIARFAGCGLDRPGTPRAAWEPWLRRLPEFDSAPWTDRPFVIVAPHPDDEVLGVGGIATMLAAAGGEVRIVAVTDGESSHPGSPTVTRAALAARRRHESRSAADALGIHDIVRCGLPDGAVSAHTDRLADLLSRHLPPGAVVAVPFAADGHPDHEATARAARAAAAHAATVIEYPIWMWHWSFPGDPEIDWGRAHRVELTAAAVARKHAAVACFESQIRPLSPDPADRAVLPPWILDRLLRENEVILW</sequence>
<dbReference type="InterPro" id="IPR003737">
    <property type="entry name" value="GlcNAc_PI_deacetylase-related"/>
</dbReference>
<evidence type="ECO:0000313" key="3">
    <source>
        <dbReference type="Proteomes" id="UP000431401"/>
    </source>
</evidence>
<keyword evidence="1" id="KW-0862">Zinc</keyword>
<comment type="caution">
    <text evidence="2">The sequence shown here is derived from an EMBL/GenBank/DDBJ whole genome shotgun (WGS) entry which is preliminary data.</text>
</comment>
<dbReference type="AlphaFoldDB" id="A0A7K0DH49"/>
<organism evidence="2 3">
    <name type="scientific">Nocardia aurantia</name>
    <dbReference type="NCBI Taxonomy" id="2585199"/>
    <lineage>
        <taxon>Bacteria</taxon>
        <taxon>Bacillati</taxon>
        <taxon>Actinomycetota</taxon>
        <taxon>Actinomycetes</taxon>
        <taxon>Mycobacteriales</taxon>
        <taxon>Nocardiaceae</taxon>
        <taxon>Nocardia</taxon>
    </lineage>
</organism>
<dbReference type="OrthoDB" id="116799at2"/>
<dbReference type="GO" id="GO:0016137">
    <property type="term" value="P:glycoside metabolic process"/>
    <property type="evidence" value="ECO:0007669"/>
    <property type="project" value="UniProtKB-ARBA"/>
</dbReference>
<dbReference type="SUPFAM" id="SSF102588">
    <property type="entry name" value="LmbE-like"/>
    <property type="match status" value="1"/>
</dbReference>
<gene>
    <name evidence="2" type="ORF">NRB56_06810</name>
</gene>
<dbReference type="PANTHER" id="PTHR12993">
    <property type="entry name" value="N-ACETYLGLUCOSAMINYL-PHOSPHATIDYLINOSITOL DE-N-ACETYLASE-RELATED"/>
    <property type="match status" value="1"/>
</dbReference>
<evidence type="ECO:0000313" key="2">
    <source>
        <dbReference type="EMBL" id="MQY25125.1"/>
    </source>
</evidence>
<reference evidence="2 3" key="1">
    <citation type="submission" date="2019-10" db="EMBL/GenBank/DDBJ databases">
        <title>Nocardia macrotermitis sp. nov. and Nocardia aurantia sp. nov., isolated from the gut of fungus growing-termite Macrotermes natalensis.</title>
        <authorList>
            <person name="Benndorf R."/>
            <person name="Schwitalla J."/>
            <person name="Martin K."/>
            <person name="De Beer W."/>
            <person name="Kaster A.-K."/>
            <person name="Vollmers J."/>
            <person name="Poulsen M."/>
            <person name="Beemelmanns C."/>
        </authorList>
    </citation>
    <scope>NUCLEOTIDE SEQUENCE [LARGE SCALE GENOMIC DNA]</scope>
    <source>
        <strain evidence="2 3">RB56</strain>
    </source>
</reference>
<dbReference type="EMBL" id="WEGI01000002">
    <property type="protein sequence ID" value="MQY25125.1"/>
    <property type="molecule type" value="Genomic_DNA"/>
</dbReference>
<dbReference type="InterPro" id="IPR024078">
    <property type="entry name" value="LmbE-like_dom_sf"/>
</dbReference>
<dbReference type="Proteomes" id="UP000431401">
    <property type="component" value="Unassembled WGS sequence"/>
</dbReference>
<dbReference type="RefSeq" id="WP_153339073.1">
    <property type="nucleotide sequence ID" value="NZ_WEGI01000002.1"/>
</dbReference>
<dbReference type="PANTHER" id="PTHR12993:SF29">
    <property type="entry name" value="BLR3841 PROTEIN"/>
    <property type="match status" value="1"/>
</dbReference>